<comment type="similarity">
    <text evidence="2">Belongs to the ABC transporter superfamily.</text>
</comment>
<dbReference type="PANTHER" id="PTHR42771">
    <property type="entry name" value="IRON(3+)-HYDROXAMATE IMPORT ATP-BINDING PROTEIN FHUC"/>
    <property type="match status" value="1"/>
</dbReference>
<keyword evidence="3" id="KW-0813">Transport</keyword>
<evidence type="ECO:0000256" key="9">
    <source>
        <dbReference type="ARBA" id="ARBA00023004"/>
    </source>
</evidence>
<dbReference type="Pfam" id="PF00005">
    <property type="entry name" value="ABC_tran"/>
    <property type="match status" value="1"/>
</dbReference>
<evidence type="ECO:0000256" key="1">
    <source>
        <dbReference type="ARBA" id="ARBA00004202"/>
    </source>
</evidence>
<dbReference type="InterPro" id="IPR051535">
    <property type="entry name" value="Siderophore_ABC-ATPase"/>
</dbReference>
<keyword evidence="14" id="KW-1185">Reference proteome</keyword>
<dbReference type="InterPro" id="IPR003439">
    <property type="entry name" value="ABC_transporter-like_ATP-bd"/>
</dbReference>
<organism evidence="13 14">
    <name type="scientific">Paraburkholderia acidisoli</name>
    <dbReference type="NCBI Taxonomy" id="2571748"/>
    <lineage>
        <taxon>Bacteria</taxon>
        <taxon>Pseudomonadati</taxon>
        <taxon>Pseudomonadota</taxon>
        <taxon>Betaproteobacteria</taxon>
        <taxon>Burkholderiales</taxon>
        <taxon>Burkholderiaceae</taxon>
        <taxon>Paraburkholderia</taxon>
    </lineage>
</organism>
<gene>
    <name evidence="13" type="ORF">FAZ98_31005</name>
</gene>
<dbReference type="PROSITE" id="PS50893">
    <property type="entry name" value="ABC_TRANSPORTER_2"/>
    <property type="match status" value="1"/>
</dbReference>
<evidence type="ECO:0000256" key="4">
    <source>
        <dbReference type="ARBA" id="ARBA00022475"/>
    </source>
</evidence>
<keyword evidence="7" id="KW-0547">Nucleotide-binding</keyword>
<dbReference type="EMBL" id="CP046916">
    <property type="protein sequence ID" value="QGZ66874.1"/>
    <property type="molecule type" value="Genomic_DNA"/>
</dbReference>
<proteinExistence type="inferred from homology"/>
<keyword evidence="4" id="KW-1003">Cell membrane</keyword>
<accession>A0A7Z2GSN2</accession>
<evidence type="ECO:0000256" key="6">
    <source>
        <dbReference type="ARBA" id="ARBA00022519"/>
    </source>
</evidence>
<name>A0A7Z2GSN2_9BURK</name>
<evidence type="ECO:0000256" key="7">
    <source>
        <dbReference type="ARBA" id="ARBA00022741"/>
    </source>
</evidence>
<dbReference type="Gene3D" id="3.40.50.300">
    <property type="entry name" value="P-loop containing nucleotide triphosphate hydrolases"/>
    <property type="match status" value="1"/>
</dbReference>
<dbReference type="SMART" id="SM00382">
    <property type="entry name" value="AAA"/>
    <property type="match status" value="1"/>
</dbReference>
<dbReference type="OrthoDB" id="5296765at2"/>
<dbReference type="InterPro" id="IPR003593">
    <property type="entry name" value="AAA+_ATPase"/>
</dbReference>
<dbReference type="CDD" id="cd03214">
    <property type="entry name" value="ABC_Iron-Siderophores_B12_Hemin"/>
    <property type="match status" value="1"/>
</dbReference>
<keyword evidence="8 13" id="KW-0067">ATP-binding</keyword>
<dbReference type="AlphaFoldDB" id="A0A7Z2GSN2"/>
<evidence type="ECO:0000256" key="8">
    <source>
        <dbReference type="ARBA" id="ARBA00022840"/>
    </source>
</evidence>
<dbReference type="GO" id="GO:0005886">
    <property type="term" value="C:plasma membrane"/>
    <property type="evidence" value="ECO:0007669"/>
    <property type="project" value="UniProtKB-SubCell"/>
</dbReference>
<keyword evidence="9" id="KW-0408">Iron</keyword>
<evidence type="ECO:0000256" key="5">
    <source>
        <dbReference type="ARBA" id="ARBA00022496"/>
    </source>
</evidence>
<feature type="domain" description="ABC transporter" evidence="12">
    <location>
        <begin position="7"/>
        <end position="248"/>
    </location>
</feature>
<evidence type="ECO:0000259" key="12">
    <source>
        <dbReference type="PROSITE" id="PS50893"/>
    </source>
</evidence>
<dbReference type="GO" id="GO:0005524">
    <property type="term" value="F:ATP binding"/>
    <property type="evidence" value="ECO:0007669"/>
    <property type="project" value="UniProtKB-KW"/>
</dbReference>
<comment type="subcellular location">
    <subcellularLocation>
        <location evidence="1">Cell membrane</location>
        <topology evidence="1">Peripheral membrane protein</topology>
    </subcellularLocation>
</comment>
<evidence type="ECO:0000256" key="10">
    <source>
        <dbReference type="ARBA" id="ARBA00023065"/>
    </source>
</evidence>
<dbReference type="RefSeq" id="WP_158958641.1">
    <property type="nucleotide sequence ID" value="NZ_CP046916.1"/>
</dbReference>
<keyword evidence="6" id="KW-0997">Cell inner membrane</keyword>
<evidence type="ECO:0000256" key="11">
    <source>
        <dbReference type="ARBA" id="ARBA00023136"/>
    </source>
</evidence>
<keyword evidence="11" id="KW-0472">Membrane</keyword>
<dbReference type="InterPro" id="IPR017871">
    <property type="entry name" value="ABC_transporter-like_CS"/>
</dbReference>
<keyword evidence="10" id="KW-0406">Ion transport</keyword>
<protein>
    <submittedName>
        <fullName evidence="13">ATP-binding cassette domain-containing protein</fullName>
    </submittedName>
</protein>
<reference evidence="13 14" key="1">
    <citation type="submission" date="2019-12" db="EMBL/GenBank/DDBJ databases">
        <title>Paraburkholderia acidiphila 7Q-K02 sp. nov and Paraburkholderia acidisoli DHF22 sp. nov., two strains isolated from forest soil.</title>
        <authorList>
            <person name="Gao Z."/>
            <person name="Qiu L."/>
        </authorList>
    </citation>
    <scope>NUCLEOTIDE SEQUENCE [LARGE SCALE GENOMIC DNA]</scope>
    <source>
        <strain evidence="13 14">DHF22</strain>
    </source>
</reference>
<sequence length="268" mass="28168">MATKSGLEIQDLSVRYGRREVLAALSAGPLPRGAITALLGPNGSGKSTLLRALAGLTRAQQGALSLDGEPLALTAAGARSHSVVYLPQTLPAGVRMQALESVRVALHATRSTIGLHGVHKRTDDVAIAHDALRRLGIGELASRSLDELSGGQRQLVGIAQALVRDPQVLLLDEPLSALDLNHQFHVMRSLADITRERGIVTVVVLHDLNVALRACDRAMLLSGGRVVAFGTPASVITPATLESVFGVRARIEACSRGQHQVLIDGLAA</sequence>
<evidence type="ECO:0000256" key="2">
    <source>
        <dbReference type="ARBA" id="ARBA00005417"/>
    </source>
</evidence>
<dbReference type="GO" id="GO:0006826">
    <property type="term" value="P:iron ion transport"/>
    <property type="evidence" value="ECO:0007669"/>
    <property type="project" value="UniProtKB-KW"/>
</dbReference>
<dbReference type="GO" id="GO:0016887">
    <property type="term" value="F:ATP hydrolysis activity"/>
    <property type="evidence" value="ECO:0007669"/>
    <property type="project" value="InterPro"/>
</dbReference>
<dbReference type="FunFam" id="3.40.50.300:FF:000134">
    <property type="entry name" value="Iron-enterobactin ABC transporter ATP-binding protein"/>
    <property type="match status" value="1"/>
</dbReference>
<evidence type="ECO:0000313" key="14">
    <source>
        <dbReference type="Proteomes" id="UP000433577"/>
    </source>
</evidence>
<dbReference type="SUPFAM" id="SSF52540">
    <property type="entry name" value="P-loop containing nucleoside triphosphate hydrolases"/>
    <property type="match status" value="1"/>
</dbReference>
<evidence type="ECO:0000256" key="3">
    <source>
        <dbReference type="ARBA" id="ARBA00022448"/>
    </source>
</evidence>
<dbReference type="PANTHER" id="PTHR42771:SF7">
    <property type="entry name" value="ABC-TYPE COBALAMIN_FE3+-SIDEROPHORES TRANSPORT SYSTEM, ATPASE COMPONENT"/>
    <property type="match status" value="1"/>
</dbReference>
<dbReference type="PROSITE" id="PS00211">
    <property type="entry name" value="ABC_TRANSPORTER_1"/>
    <property type="match status" value="1"/>
</dbReference>
<dbReference type="InterPro" id="IPR027417">
    <property type="entry name" value="P-loop_NTPase"/>
</dbReference>
<keyword evidence="5" id="KW-0410">Iron transport</keyword>
<dbReference type="KEGG" id="pacs:FAZ98_31005"/>
<dbReference type="Proteomes" id="UP000433577">
    <property type="component" value="Chromosome 4"/>
</dbReference>
<evidence type="ECO:0000313" key="13">
    <source>
        <dbReference type="EMBL" id="QGZ66874.1"/>
    </source>
</evidence>